<reference evidence="1 2" key="1">
    <citation type="submission" date="2024-02" db="EMBL/GenBank/DDBJ databases">
        <title>A Gaetbulibacter species isolated from tidal flats and genomic insights of their niches.</title>
        <authorList>
            <person name="Ye Y."/>
        </authorList>
    </citation>
    <scope>NUCLEOTIDE SEQUENCE [LARGE SCALE GENOMIC DNA]</scope>
    <source>
        <strain evidence="1 2">KYW382</strain>
    </source>
</reference>
<dbReference type="EMBL" id="JBAWKB010000001">
    <property type="protein sequence ID" value="MFH6771106.1"/>
    <property type="molecule type" value="Genomic_DNA"/>
</dbReference>
<evidence type="ECO:0000313" key="2">
    <source>
        <dbReference type="Proteomes" id="UP001610100"/>
    </source>
</evidence>
<gene>
    <name evidence="1" type="ORF">V8G58_04100</name>
</gene>
<organism evidence="1 2">
    <name type="scientific">Gaetbulibacter aestuarii</name>
    <dbReference type="NCBI Taxonomy" id="1502358"/>
    <lineage>
        <taxon>Bacteria</taxon>
        <taxon>Pseudomonadati</taxon>
        <taxon>Bacteroidota</taxon>
        <taxon>Flavobacteriia</taxon>
        <taxon>Flavobacteriales</taxon>
        <taxon>Flavobacteriaceae</taxon>
        <taxon>Gaetbulibacter</taxon>
    </lineage>
</organism>
<accession>A0ABW7MW99</accession>
<proteinExistence type="predicted"/>
<name>A0ABW7MW99_9FLAO</name>
<sequence>MILKLENSDGNCGDETQIQIERSLKVTNHSFQLWIKPSTEHVTEKQFIEHAFLVLNQDPFEDGIVGLKGYIKLEIRMETTYKYKLPKTKDYDYFTYAMNFEND</sequence>
<comment type="caution">
    <text evidence="1">The sequence shown here is derived from an EMBL/GenBank/DDBJ whole genome shotgun (WGS) entry which is preliminary data.</text>
</comment>
<dbReference type="RefSeq" id="WP_344740006.1">
    <property type="nucleotide sequence ID" value="NZ_BAABAY010000001.1"/>
</dbReference>
<evidence type="ECO:0000313" key="1">
    <source>
        <dbReference type="EMBL" id="MFH6771106.1"/>
    </source>
</evidence>
<dbReference type="Proteomes" id="UP001610100">
    <property type="component" value="Unassembled WGS sequence"/>
</dbReference>
<protein>
    <submittedName>
        <fullName evidence="1">Uncharacterized protein</fullName>
    </submittedName>
</protein>
<keyword evidence="2" id="KW-1185">Reference proteome</keyword>